<evidence type="ECO:0000256" key="6">
    <source>
        <dbReference type="ARBA" id="ARBA00023136"/>
    </source>
</evidence>
<dbReference type="InterPro" id="IPR051103">
    <property type="entry name" value="Plant_metabolite_P450s"/>
</dbReference>
<dbReference type="Gene3D" id="1.10.630.10">
    <property type="entry name" value="Cytochrome P450"/>
    <property type="match status" value="1"/>
</dbReference>
<dbReference type="GO" id="GO:0005506">
    <property type="term" value="F:iron ion binding"/>
    <property type="evidence" value="ECO:0007669"/>
    <property type="project" value="InterPro"/>
</dbReference>
<comment type="subcellular location">
    <subcellularLocation>
        <location evidence="1">Membrane</location>
        <topology evidence="1">Single-pass membrane protein</topology>
    </subcellularLocation>
</comment>
<evidence type="ECO:0008006" key="9">
    <source>
        <dbReference type="Google" id="ProtNLM"/>
    </source>
</evidence>
<keyword evidence="6" id="KW-0472">Membrane</keyword>
<keyword evidence="4" id="KW-1133">Transmembrane helix</keyword>
<protein>
    <recommendedName>
        <fullName evidence="9">Cytochrome P450</fullName>
    </recommendedName>
</protein>
<evidence type="ECO:0000256" key="3">
    <source>
        <dbReference type="ARBA" id="ARBA00022723"/>
    </source>
</evidence>
<name>A0AAU9LW75_9ASTR</name>
<evidence type="ECO:0000313" key="7">
    <source>
        <dbReference type="EMBL" id="CAH1416688.1"/>
    </source>
</evidence>
<evidence type="ECO:0000256" key="1">
    <source>
        <dbReference type="ARBA" id="ARBA00004167"/>
    </source>
</evidence>
<keyword evidence="5" id="KW-0560">Oxidoreductase</keyword>
<accession>A0AAU9LW75</accession>
<dbReference type="PRINTS" id="PR00463">
    <property type="entry name" value="EP450I"/>
</dbReference>
<keyword evidence="8" id="KW-1185">Reference proteome</keyword>
<proteinExistence type="predicted"/>
<reference evidence="7 8" key="1">
    <citation type="submission" date="2022-01" db="EMBL/GenBank/DDBJ databases">
        <authorList>
            <person name="Xiong W."/>
            <person name="Schranz E."/>
        </authorList>
    </citation>
    <scope>NUCLEOTIDE SEQUENCE [LARGE SCALE GENOMIC DNA]</scope>
</reference>
<dbReference type="PANTHER" id="PTHR24298">
    <property type="entry name" value="FLAVONOID 3'-MONOOXYGENASE-RELATED"/>
    <property type="match status" value="1"/>
</dbReference>
<evidence type="ECO:0000313" key="8">
    <source>
        <dbReference type="Proteomes" id="UP001157418"/>
    </source>
</evidence>
<evidence type="ECO:0000256" key="2">
    <source>
        <dbReference type="ARBA" id="ARBA00022692"/>
    </source>
</evidence>
<dbReference type="GO" id="GO:0016709">
    <property type="term" value="F:oxidoreductase activity, acting on paired donors, with incorporation or reduction of molecular oxygen, NAD(P)H as one donor, and incorporation of one atom of oxygen"/>
    <property type="evidence" value="ECO:0007669"/>
    <property type="project" value="TreeGrafter"/>
</dbReference>
<dbReference type="EMBL" id="CAKMRJ010000002">
    <property type="protein sequence ID" value="CAH1416688.1"/>
    <property type="molecule type" value="Genomic_DNA"/>
</dbReference>
<organism evidence="7 8">
    <name type="scientific">Lactuca virosa</name>
    <dbReference type="NCBI Taxonomy" id="75947"/>
    <lineage>
        <taxon>Eukaryota</taxon>
        <taxon>Viridiplantae</taxon>
        <taxon>Streptophyta</taxon>
        <taxon>Embryophyta</taxon>
        <taxon>Tracheophyta</taxon>
        <taxon>Spermatophyta</taxon>
        <taxon>Magnoliopsida</taxon>
        <taxon>eudicotyledons</taxon>
        <taxon>Gunneridae</taxon>
        <taxon>Pentapetalae</taxon>
        <taxon>asterids</taxon>
        <taxon>campanulids</taxon>
        <taxon>Asterales</taxon>
        <taxon>Asteraceae</taxon>
        <taxon>Cichorioideae</taxon>
        <taxon>Cichorieae</taxon>
        <taxon>Lactucinae</taxon>
        <taxon>Lactuca</taxon>
    </lineage>
</organism>
<dbReference type="InterPro" id="IPR001128">
    <property type="entry name" value="Cyt_P450"/>
</dbReference>
<sequence length="276" mass="31548">MGTLLGTLSPFLFGWSHRLQQQQQKEAAGIKVIDHFEQAMFSLFALMCFGKKLDEHHIIDIISKLRRRLLITQPGSLRVNILCIFPRLGKILLIYKWKELLQTQKDVAQLLLPLINSDSRTEPERLVGENEIVTYVDTLLNLQLPGRKLEANNGNGGKLTDKEMVSMCSEFLNTGTDTTYIALQWIMANLVKYPHIQRKLYDEIISVVGPPPPPPPPGVELESFIREDDLQNMSYLKAVVLEGLRRHSPAPFVLPHRAKEEVQLQGFNYYSTWCHC</sequence>
<dbReference type="AlphaFoldDB" id="A0AAU9LW75"/>
<dbReference type="PANTHER" id="PTHR24298:SF800">
    <property type="entry name" value="CYTOCHROME P450 89A2-RELATED"/>
    <property type="match status" value="1"/>
</dbReference>
<comment type="caution">
    <text evidence="7">The sequence shown here is derived from an EMBL/GenBank/DDBJ whole genome shotgun (WGS) entry which is preliminary data.</text>
</comment>
<dbReference type="Pfam" id="PF00067">
    <property type="entry name" value="p450"/>
    <property type="match status" value="1"/>
</dbReference>
<dbReference type="InterPro" id="IPR002401">
    <property type="entry name" value="Cyt_P450_E_grp-I"/>
</dbReference>
<keyword evidence="2" id="KW-0812">Transmembrane</keyword>
<evidence type="ECO:0000256" key="5">
    <source>
        <dbReference type="ARBA" id="ARBA00023002"/>
    </source>
</evidence>
<evidence type="ECO:0000256" key="4">
    <source>
        <dbReference type="ARBA" id="ARBA00022989"/>
    </source>
</evidence>
<dbReference type="SUPFAM" id="SSF48264">
    <property type="entry name" value="Cytochrome P450"/>
    <property type="match status" value="1"/>
</dbReference>
<dbReference type="Proteomes" id="UP001157418">
    <property type="component" value="Unassembled WGS sequence"/>
</dbReference>
<gene>
    <name evidence="7" type="ORF">LVIROSA_LOCUS4437</name>
</gene>
<keyword evidence="3" id="KW-0479">Metal-binding</keyword>
<dbReference type="InterPro" id="IPR036396">
    <property type="entry name" value="Cyt_P450_sf"/>
</dbReference>
<dbReference type="GO" id="GO:0016020">
    <property type="term" value="C:membrane"/>
    <property type="evidence" value="ECO:0007669"/>
    <property type="project" value="UniProtKB-SubCell"/>
</dbReference>
<dbReference type="GO" id="GO:0020037">
    <property type="term" value="F:heme binding"/>
    <property type="evidence" value="ECO:0007669"/>
    <property type="project" value="InterPro"/>
</dbReference>